<dbReference type="RefSeq" id="WP_323468050.1">
    <property type="nucleotide sequence ID" value="NZ_JAWJAY010000717.1"/>
</dbReference>
<feature type="non-terminal residue" evidence="1">
    <location>
        <position position="1"/>
    </location>
</feature>
<dbReference type="Proteomes" id="UP001285636">
    <property type="component" value="Unassembled WGS sequence"/>
</dbReference>
<evidence type="ECO:0000313" key="2">
    <source>
        <dbReference type="Proteomes" id="UP001285636"/>
    </source>
</evidence>
<protein>
    <submittedName>
        <fullName evidence="1">Uncharacterized protein</fullName>
    </submittedName>
</protein>
<gene>
    <name evidence="1" type="ORF">RYX45_22590</name>
</gene>
<organism evidence="1 2">
    <name type="scientific">Alkalihalophilus pseudofirmus</name>
    <name type="common">Bacillus pseudofirmus</name>
    <dbReference type="NCBI Taxonomy" id="79885"/>
    <lineage>
        <taxon>Bacteria</taxon>
        <taxon>Bacillati</taxon>
        <taxon>Bacillota</taxon>
        <taxon>Bacilli</taxon>
        <taxon>Bacillales</taxon>
        <taxon>Bacillaceae</taxon>
        <taxon>Alkalihalophilus</taxon>
    </lineage>
</organism>
<feature type="non-terminal residue" evidence="1">
    <location>
        <position position="88"/>
    </location>
</feature>
<dbReference type="EMBL" id="JAWJAY010000717">
    <property type="protein sequence ID" value="MDV2887959.1"/>
    <property type="molecule type" value="Genomic_DNA"/>
</dbReference>
<accession>A0AAJ2NSK9</accession>
<comment type="caution">
    <text evidence="1">The sequence shown here is derived from an EMBL/GenBank/DDBJ whole genome shotgun (WGS) entry which is preliminary data.</text>
</comment>
<sequence>RTILGQMPDWNPAELIGTLPLPLTASLFQDLIANDVWQRARASMGYRALPGTRLVSIHAGRPWVDVRASCNSFLPAALDDASGAALVD</sequence>
<reference evidence="1" key="1">
    <citation type="submission" date="2023-10" db="EMBL/GenBank/DDBJ databases">
        <title>Screening of Alkalihalophilus pseudofirmusBZ-TG-HK211 and Its Alleviation of Salt Stress on Rapeseed Growth.</title>
        <authorList>
            <person name="Zhao B."/>
            <person name="Guo T."/>
        </authorList>
    </citation>
    <scope>NUCLEOTIDE SEQUENCE</scope>
    <source>
        <strain evidence="1">BZ-TG-HK211</strain>
    </source>
</reference>
<proteinExistence type="predicted"/>
<name>A0AAJ2NSK9_ALKPS</name>
<evidence type="ECO:0000313" key="1">
    <source>
        <dbReference type="EMBL" id="MDV2887959.1"/>
    </source>
</evidence>
<dbReference type="AlphaFoldDB" id="A0AAJ2NSK9"/>